<sequence length="73" mass="8310">MSKTERIEQLEEEVAELENELSELNAAVSQQREDLAELKFEIEDGAKGLLVNLIFAVPFWGLVGYAVSYFELF</sequence>
<evidence type="ECO:0000313" key="4">
    <source>
        <dbReference type="Proteomes" id="UP000015347"/>
    </source>
</evidence>
<reference evidence="4" key="1">
    <citation type="journal article" date="2014" name="Stand. Genomic Sci.">
        <title>Genome sequence of the exopolysaccharide-producing Salipiger mucosus type strain (DSM 16094(T)), a moderately halophilic member of the Roseobacter clade.</title>
        <authorList>
            <person name="Riedel T."/>
            <person name="Spring S."/>
            <person name="Fiebig A."/>
            <person name="Petersen J."/>
            <person name="Kyrpides N.C."/>
            <person name="Goker M."/>
            <person name="Klenk H.P."/>
        </authorList>
    </citation>
    <scope>NUCLEOTIDE SEQUENCE [LARGE SCALE GENOMIC DNA]</scope>
    <source>
        <strain evidence="4">DSM 16094</strain>
    </source>
</reference>
<keyword evidence="2" id="KW-0472">Membrane</keyword>
<evidence type="ECO:0000313" key="3">
    <source>
        <dbReference type="EMBL" id="EPX83870.1"/>
    </source>
</evidence>
<comment type="caution">
    <text evidence="3">The sequence shown here is derived from an EMBL/GenBank/DDBJ whole genome shotgun (WGS) entry which is preliminary data.</text>
</comment>
<accession>S9S0V3</accession>
<dbReference type="AlphaFoldDB" id="S9S0V3"/>
<proteinExistence type="predicted"/>
<keyword evidence="2" id="KW-0812">Transmembrane</keyword>
<evidence type="ECO:0000256" key="1">
    <source>
        <dbReference type="SAM" id="Coils"/>
    </source>
</evidence>
<dbReference type="RefSeq" id="WP_020038316.1">
    <property type="nucleotide sequence ID" value="NZ_KE557274.1"/>
</dbReference>
<dbReference type="EMBL" id="APVH01000013">
    <property type="protein sequence ID" value="EPX83870.1"/>
    <property type="molecule type" value="Genomic_DNA"/>
</dbReference>
<protein>
    <submittedName>
        <fullName evidence="3">Uncharacterized protein</fullName>
    </submittedName>
</protein>
<name>S9S0V3_9RHOB</name>
<keyword evidence="1" id="KW-0175">Coiled coil</keyword>
<keyword evidence="4" id="KW-1185">Reference proteome</keyword>
<dbReference type="Gene3D" id="1.20.5.170">
    <property type="match status" value="1"/>
</dbReference>
<dbReference type="Proteomes" id="UP000015347">
    <property type="component" value="Unassembled WGS sequence"/>
</dbReference>
<keyword evidence="2" id="KW-1133">Transmembrane helix</keyword>
<organism evidence="3 4">
    <name type="scientific">Salipiger mucosus DSM 16094</name>
    <dbReference type="NCBI Taxonomy" id="1123237"/>
    <lineage>
        <taxon>Bacteria</taxon>
        <taxon>Pseudomonadati</taxon>
        <taxon>Pseudomonadota</taxon>
        <taxon>Alphaproteobacteria</taxon>
        <taxon>Rhodobacterales</taxon>
        <taxon>Roseobacteraceae</taxon>
        <taxon>Salipiger</taxon>
    </lineage>
</organism>
<feature type="transmembrane region" description="Helical" evidence="2">
    <location>
        <begin position="49"/>
        <end position="70"/>
    </location>
</feature>
<evidence type="ECO:0000256" key="2">
    <source>
        <dbReference type="SAM" id="Phobius"/>
    </source>
</evidence>
<gene>
    <name evidence="3" type="ORF">Salmuc_01645</name>
</gene>
<feature type="coiled-coil region" evidence="1">
    <location>
        <begin position="7"/>
        <end position="41"/>
    </location>
</feature>
<dbReference type="HOGENOM" id="CLU_2702679_0_0_5"/>